<keyword evidence="3" id="KW-1185">Reference proteome</keyword>
<reference evidence="1" key="2">
    <citation type="submission" date="2020-09" db="EMBL/GenBank/DDBJ databases">
        <authorList>
            <person name="Kikuchi T."/>
        </authorList>
    </citation>
    <scope>NUCLEOTIDE SEQUENCE</scope>
    <source>
        <strain evidence="1">Ka4C1</strain>
    </source>
</reference>
<protein>
    <submittedName>
        <fullName evidence="1">(pine wood nematode) hypothetical protein</fullName>
    </submittedName>
</protein>
<reference evidence="4" key="1">
    <citation type="submission" date="2016-11" db="UniProtKB">
        <authorList>
            <consortium name="WormBaseParasite"/>
        </authorList>
    </citation>
    <scope>IDENTIFICATION</scope>
</reference>
<evidence type="ECO:0000313" key="4">
    <source>
        <dbReference type="WBParaSite" id="BXY_1045700.1"/>
    </source>
</evidence>
<dbReference type="AlphaFoldDB" id="A0A1I7SBQ8"/>
<dbReference type="WBParaSite" id="BXY_1045700.1">
    <property type="protein sequence ID" value="BXY_1045700.1"/>
    <property type="gene ID" value="BXY_1045700"/>
</dbReference>
<dbReference type="EMBL" id="CAJFDI010000003">
    <property type="protein sequence ID" value="CAD5222818.1"/>
    <property type="molecule type" value="Genomic_DNA"/>
</dbReference>
<dbReference type="Proteomes" id="UP000659654">
    <property type="component" value="Unassembled WGS sequence"/>
</dbReference>
<dbReference type="Proteomes" id="UP000582659">
    <property type="component" value="Unassembled WGS sequence"/>
</dbReference>
<gene>
    <name evidence="1" type="ORF">BXYJ_LOCUS7669</name>
</gene>
<dbReference type="EMBL" id="CAJFCV020000003">
    <property type="protein sequence ID" value="CAG9111200.1"/>
    <property type="molecule type" value="Genomic_DNA"/>
</dbReference>
<evidence type="ECO:0000313" key="3">
    <source>
        <dbReference type="Proteomes" id="UP000659654"/>
    </source>
</evidence>
<accession>A0A1I7SBQ8</accession>
<organism evidence="2 4">
    <name type="scientific">Bursaphelenchus xylophilus</name>
    <name type="common">Pinewood nematode worm</name>
    <name type="synonym">Aphelenchoides xylophilus</name>
    <dbReference type="NCBI Taxonomy" id="6326"/>
    <lineage>
        <taxon>Eukaryota</taxon>
        <taxon>Metazoa</taxon>
        <taxon>Ecdysozoa</taxon>
        <taxon>Nematoda</taxon>
        <taxon>Chromadorea</taxon>
        <taxon>Rhabditida</taxon>
        <taxon>Tylenchina</taxon>
        <taxon>Tylenchomorpha</taxon>
        <taxon>Aphelenchoidea</taxon>
        <taxon>Aphelenchoididae</taxon>
        <taxon>Bursaphelenchus</taxon>
    </lineage>
</organism>
<name>A0A1I7SBQ8_BURXY</name>
<dbReference type="Proteomes" id="UP000095284">
    <property type="component" value="Unplaced"/>
</dbReference>
<evidence type="ECO:0000313" key="1">
    <source>
        <dbReference type="EMBL" id="CAD5222818.1"/>
    </source>
</evidence>
<evidence type="ECO:0000313" key="2">
    <source>
        <dbReference type="Proteomes" id="UP000095284"/>
    </source>
</evidence>
<sequence length="410" mass="46600">MSDQQPSPLSQTELEERFRRQTVAKRILRKLPNEIKTMVVRGLHFIQFADSVSPNDPKYQVQFEDACRSNGLLREKGASWGEEFQKFLSSLPQIPLTGLLERSMKNDRRVAGKPIFLDRLSEHRGTFCAVEIETTVKMSENEETLEDLEIRNVSLTKLGGDLRIELGNPYDMADAKDDGSFRKEICSIGKTMRINEGMESPFPSSPIRQLAFDSQCVYYEKGGRFCAKSLDSRNKHPGHVANSLWPKKHAFVVSNNKLFEVTTHKYVVCYDLDAGHATGTYDKDICQSPSLYAYENSLVVFDPEHSISIYHSQPRRLQRTAIFRCQNRQLSRSAFLLLLDQKDGCALLKTFTITHSKPIQQTVQKCSSNAIFGRYSDNVFFVIDGGKRNIFYMVSAEEPPLLIFAGPDLS</sequence>
<proteinExistence type="predicted"/>